<dbReference type="Pfam" id="PF14594">
    <property type="entry name" value="Sipho_Gp37"/>
    <property type="match status" value="1"/>
</dbReference>
<comment type="caution">
    <text evidence="3">The sequence shown here is derived from an EMBL/GenBank/DDBJ whole genome shotgun (WGS) entry which is preliminary data.</text>
</comment>
<keyword evidence="1" id="KW-0175">Coiled coil</keyword>
<evidence type="ECO:0000313" key="4">
    <source>
        <dbReference type="Proteomes" id="UP001215087"/>
    </source>
</evidence>
<organism evidence="3 4">
    <name type="scientific">Eubacterium limosum</name>
    <dbReference type="NCBI Taxonomy" id="1736"/>
    <lineage>
        <taxon>Bacteria</taxon>
        <taxon>Bacillati</taxon>
        <taxon>Bacillota</taxon>
        <taxon>Clostridia</taxon>
        <taxon>Eubacteriales</taxon>
        <taxon>Eubacteriaceae</taxon>
        <taxon>Eubacterium</taxon>
    </lineage>
</organism>
<reference evidence="3 4" key="1">
    <citation type="submission" date="2023-02" db="EMBL/GenBank/DDBJ databases">
        <title>Comparative genome analysis of Eubacterium limosum species.</title>
        <authorList>
            <person name="Bak J.E."/>
        </authorList>
    </citation>
    <scope>NUCLEOTIDE SEQUENCE [LARGE SCALE GENOMIC DNA]</scope>
    <source>
        <strain evidence="3 4">KGMB01548</strain>
    </source>
</reference>
<name>A0ABT5UWI8_EUBLI</name>
<dbReference type="Proteomes" id="UP001215087">
    <property type="component" value="Unassembled WGS sequence"/>
</dbReference>
<protein>
    <recommendedName>
        <fullName evidence="2">Gp28/Gp37-like domain-containing protein</fullName>
    </recommendedName>
</protein>
<proteinExistence type="predicted"/>
<evidence type="ECO:0000259" key="2">
    <source>
        <dbReference type="Pfam" id="PF14594"/>
    </source>
</evidence>
<feature type="coiled-coil region" evidence="1">
    <location>
        <begin position="695"/>
        <end position="750"/>
    </location>
</feature>
<feature type="domain" description="Gp28/Gp37-like" evidence="2">
    <location>
        <begin position="10"/>
        <end position="358"/>
    </location>
</feature>
<evidence type="ECO:0000256" key="1">
    <source>
        <dbReference type="SAM" id="Coils"/>
    </source>
</evidence>
<accession>A0ABT5UWI8</accession>
<dbReference type="InterPro" id="IPR029432">
    <property type="entry name" value="Gp28/Gp37-like_dom"/>
</dbReference>
<dbReference type="RefSeq" id="WP_227208566.1">
    <property type="nucleotide sequence ID" value="NZ_JAJCLO010000013.1"/>
</dbReference>
<gene>
    <name evidence="3" type="ORF">PTZ04_16660</name>
</gene>
<evidence type="ECO:0000313" key="3">
    <source>
        <dbReference type="EMBL" id="MDE1471892.1"/>
    </source>
</evidence>
<sequence>MQSLQKITSVRFFNKDLEMIGEVRNYTSLIFIRRWETFGEFELHTKIQRPDLFQQGNYIMLDNDPYRSGIILEHNDDTDGYGVNSLEDITIKGFSLLYKLFGRWTIPPPANNGYYIWNSKPVEDIMYDLVRDSAVNPTNNKRKIPHLVLGENKHRGEKLTYQSRLKRVSDELNALSLQSGLGVSVKLDAENKRLVFEVLDGIDRSYAEDNPNSYVFSKKNRRVTKRKYSYTAKGMANMAYVAGQGDGEDREIETINDDLAGDDRWETYIDARDVEQESEESESNTTLADRGRVKLAEMSAAESYEFEANPIDYRELWDLGDICTFYDPENGGYMLFEIVTEIREVYEGDALTVQPTFGHASASISQSISAANSSGTTERAGLSAKFKAIFAEYAEIQTLVANKADIKDLTAVTATVETLRAQTTEIQVLVADKASIGDLNAATARIGELEADTADIRELIADVAHIGDLTAVTADITSLKADVADIDTAMIGKADIDLANIKNGCITTAMIGTGVIGTTQIADGSITDAKIVGLTANKITAGRLDAAQIDVVNLNAANITVGTINGVQIAPGAIDLDKLSGTVSGMINGAVDTANNAQTTADGKNKIYYQNTQPGLTGNKKGDTWFDTANGYKAYVWDGTKWSASPFGSGALSDAVNSSITTAGSNASTALANAAAAKTAADQAAKDAQTAQSNASAAKTAADQAAKDLEAAEKNLAAVTGRVDATEEEIAAAQEAVTTAQNKANAAAQAAATAQSTADTAKQNAATAQTKADSAYSLADQAKKAAATAQTSADGKNTVFYQTTQPPTTGRKTGDTWFDTDDGNRIYRWDGSKWTAAQFGTNAIANAAITNALIANLDAGKITTGTLAAARIGAESITAEKLAAGSVIAGKLAANAVTASTIVAGAVTLDKLAANSVNASKIVAGSITAAQLAANTITGDKIAAGTIAAGNLAANSVTTDKIVAGAVTAGKIAAKSITANEIAAGTITAAQIAANAITATQLAAGAVTAVKIAAGQITADKIAAGAITADKFYGTAITSKNYVANSAGMKINLANGTIDTKNFKVDSSGNVAMTGTLTMQGAQSMTVKNASATLVGTVAFKAVSGQTWSPGALNVLGKDLLHLAAGDASTTKAFVEGYAGGYNLFEMGREGGNYGVWMGTSPTARIGVSNAQSPQVYAEGCTKIVSFTVASGFSKPSGELNNIVYNSMGKFCLLSFSLTGNVAAGTHTLVLTVPAGYRPPSLIFSAGVGGIYGWFQIKLQADGGLYVWHPSGMTSFRGTILYYL</sequence>
<dbReference type="CDD" id="cd11614">
    <property type="entry name" value="SAF_CpaB_FlgA_like"/>
    <property type="match status" value="1"/>
</dbReference>
<keyword evidence="4" id="KW-1185">Reference proteome</keyword>
<dbReference type="EMBL" id="JAQSVD010000011">
    <property type="protein sequence ID" value="MDE1471892.1"/>
    <property type="molecule type" value="Genomic_DNA"/>
</dbReference>
<dbReference type="SUPFAM" id="SSF57997">
    <property type="entry name" value="Tropomyosin"/>
    <property type="match status" value="1"/>
</dbReference>